<feature type="compositionally biased region" description="Basic and acidic residues" evidence="2">
    <location>
        <begin position="1063"/>
        <end position="1074"/>
    </location>
</feature>
<keyword evidence="3" id="KW-0472">Membrane</keyword>
<dbReference type="GO" id="GO:0016020">
    <property type="term" value="C:membrane"/>
    <property type="evidence" value="ECO:0007669"/>
    <property type="project" value="TreeGrafter"/>
</dbReference>
<feature type="compositionally biased region" description="Polar residues" evidence="2">
    <location>
        <begin position="1418"/>
        <end position="1433"/>
    </location>
</feature>
<feature type="region of interest" description="Disordered" evidence="2">
    <location>
        <begin position="793"/>
        <end position="884"/>
    </location>
</feature>
<feature type="region of interest" description="Disordered" evidence="2">
    <location>
        <begin position="1507"/>
        <end position="1532"/>
    </location>
</feature>
<dbReference type="Pfam" id="PF15787">
    <property type="entry name" value="DUF4704"/>
    <property type="match status" value="1"/>
</dbReference>
<dbReference type="Pfam" id="PF13385">
    <property type="entry name" value="Laminin_G_3"/>
    <property type="match status" value="1"/>
</dbReference>
<dbReference type="InterPro" id="IPR031570">
    <property type="entry name" value="NBEA/BDCP_DUF4704"/>
</dbReference>
<protein>
    <submittedName>
        <fullName evidence="7">Uncharacterized protein</fullName>
    </submittedName>
</protein>
<dbReference type="EMBL" id="VCEA01000001">
    <property type="protein sequence ID" value="KAB0355859.1"/>
    <property type="molecule type" value="Genomic_DNA"/>
</dbReference>
<dbReference type="SUPFAM" id="SSF49899">
    <property type="entry name" value="Concanavalin A-like lectins/glucanases"/>
    <property type="match status" value="1"/>
</dbReference>
<organism evidence="7 8">
    <name type="scientific">Muntiacus muntjak</name>
    <name type="common">Barking deer</name>
    <name type="synonym">Indian muntjac</name>
    <dbReference type="NCBI Taxonomy" id="9888"/>
    <lineage>
        <taxon>Eukaryota</taxon>
        <taxon>Metazoa</taxon>
        <taxon>Chordata</taxon>
        <taxon>Craniata</taxon>
        <taxon>Vertebrata</taxon>
        <taxon>Euteleostomi</taxon>
        <taxon>Mammalia</taxon>
        <taxon>Eutheria</taxon>
        <taxon>Laurasiatheria</taxon>
        <taxon>Artiodactyla</taxon>
        <taxon>Ruminantia</taxon>
        <taxon>Pecora</taxon>
        <taxon>Cervidae</taxon>
        <taxon>Muntiacinae</taxon>
        <taxon>Muntiacus</taxon>
    </lineage>
</organism>
<dbReference type="GO" id="GO:0019901">
    <property type="term" value="F:protein kinase binding"/>
    <property type="evidence" value="ECO:0007669"/>
    <property type="project" value="TreeGrafter"/>
</dbReference>
<comment type="caution">
    <text evidence="7">The sequence shown here is derived from an EMBL/GenBank/DDBJ whole genome shotgun (WGS) entry which is preliminary data.</text>
</comment>
<evidence type="ECO:0000313" key="7">
    <source>
        <dbReference type="EMBL" id="KAB0355859.1"/>
    </source>
</evidence>
<evidence type="ECO:0000259" key="5">
    <source>
        <dbReference type="Pfam" id="PF15787"/>
    </source>
</evidence>
<evidence type="ECO:0000313" key="8">
    <source>
        <dbReference type="Proteomes" id="UP000326458"/>
    </source>
</evidence>
<dbReference type="GO" id="GO:0005829">
    <property type="term" value="C:cytosol"/>
    <property type="evidence" value="ECO:0007669"/>
    <property type="project" value="TreeGrafter"/>
</dbReference>
<accession>A0A5N3W2G5</accession>
<proteinExistence type="predicted"/>
<feature type="compositionally biased region" description="Polar residues" evidence="2">
    <location>
        <begin position="1075"/>
        <end position="1096"/>
    </location>
</feature>
<evidence type="ECO:0000256" key="1">
    <source>
        <dbReference type="ARBA" id="ARBA00022574"/>
    </source>
</evidence>
<dbReference type="Pfam" id="PF20425">
    <property type="entry name" value="Neurobeachin"/>
    <property type="match status" value="1"/>
</dbReference>
<feature type="compositionally biased region" description="Polar residues" evidence="2">
    <location>
        <begin position="1028"/>
        <end position="1042"/>
    </location>
</feature>
<dbReference type="PANTHER" id="PTHR13743:SF64">
    <property type="entry name" value="LIPOPOLYSACCHARIDE-RESPONSIVE AND BEIGE-LIKE ANCHOR PROTEIN"/>
    <property type="match status" value="1"/>
</dbReference>
<keyword evidence="3" id="KW-0812">Transmembrane</keyword>
<feature type="signal peptide" evidence="4">
    <location>
        <begin position="1"/>
        <end position="15"/>
    </location>
</feature>
<gene>
    <name evidence="7" type="ORF">FD754_000015</name>
</gene>
<keyword evidence="8" id="KW-1185">Reference proteome</keyword>
<feature type="region of interest" description="Disordered" evidence="2">
    <location>
        <begin position="981"/>
        <end position="1097"/>
    </location>
</feature>
<name>A0A5N3W2G5_MUNMU</name>
<sequence length="2181" mass="242731">LRTLFSLLRTWLVGGQFDLEMNFIIQEGESIICMVDLLEKCDVTCQAEVWSMFTAVLKKSIRNLQICTEVGLVEKVLGKIENVDNMIADLLVDMLGVLASYNLTVRELKLFFSKLQGDKGRWPPHAGKLLSVLKHMPQKYGPDAFFNFPGKSAAAIALPPIAKWPYQNGFTFHTWLRMDPVNNINVDKDKPYLYCFRTSKGLGYSAHFVGGCLIITSIKSKGKGFQHCVKFDFKPQKWYMVTIVHIYNRWKNSELRCYVNGELASYGEITWFVNTSDTFDKCFLGSSETADANRVFCGQMTAVYLFSEALNAAQIFAIYQLGLGYKGIFKFKAESDLFLAEHHKLLLYDGKLSGAIAFTYNPRATDAQLCLESSPKDNPSIFVHSPHALMLQDVKAVLTHSIQSAMHSIGGVQVLFPLFAQLDYKQYLSDEIDLTVCSTLLAFIMELLKNSIAMQEQMLACKGFLVIGYSLEKSSKSHVSRAVLELCLVFSKYLSNLPSGMPLLKQLCDHILLNPAIWIHTPAKVQLTLYTYLSTEFIGTVNIYNAIRRVGTVLLIMHTLKYYYWAVNPQDRSGITPKGLDGPRPNQKEMFSLRAFLLMFIKQLVMKDNGVKEDELQAILNYLLTMHEDDNLMDVLQLLVALMSEHPNSMIPAFDQRNGLRVVYKLLASTSEGIRVQALKAMGYFLKHLAPKRKAEVMLGHGLFSLLAERLMLQTNLITMTTYNVLFEILIEQIHTQVIHKQHPDPDSSVKIQNPQILKVIATLLRNSVQCPESMEVRRAFLSDMIKLFNNSRENRREHQGKVDEEIGECSSNPVRAISGISREVNVSVGSQQSDTKDSPVSSDITRNSEEKSSIGQTSSVESASNTELQIPDTPNEEGTTGPENQELLDEVPLEETVINETANVDDLERSSDITEAATISSDSFTTGKDTVTVNEVTASISSPSEEDASEVPELLDKSVVEEEDDDDYVELKVECSPVEEVSLPTERQGNCWSPGASEASERENVFSNGHKLILPEEEAVSKKQTDTETQNPKDSGVLSMTASGASATSPDAAASQAAVHSDIGHVLEEREKTSFTGETKVNSDSHGSILESPTTSEHKIAKLDVSSVATDTERLELKASTDVEASQPPQPVLEMSRQQEQPGQGTAPDTVNGQRRDSRSMFRIPEFRWSQMHQRLLTDLLFSIETDIQMWRSHSTKTVMDFVNSSDNVIFVHNTVHLISQVMDNMVMACGGILPLLSAATSATHELENIEPTQGLSIEASVAFLQRLISLVDVLIFASSLGFTEIEAEKNMSSGGILRQSLRLVCAVAVRNCLECQQQSQLRNKGDAGKSQKMAHSLIPTGKSAAKSPVDIVTGGISPVRDFDRLLQDMDINRLRAVVFRDIEDSKQAQFLALAVVYFISVLMVSKYRDILEPQNERNSQSRETGSESGNLSLPDVENSPAALSPLTPASVEESEGTSSARRRDSGLGEETAPGLGSRADVAAPRAPQSVCAGSDAVTEALCTLSSEVSQSQETRSDGGNELDSKAAPSVPVSKNVNVKDILRSLVNIPADGVTADPALLPPACLGALGDLSAEQPVQFRSFDRSVIVATKKSAVLPSTLTGIPANAVSVVSSVDSAQASDVGGESPGGRSSNAKLPAVPTVGSVSQDQVSNMSITERLEHALEKAAPLLREIFVDFAPFLSRTLLGSHGQELLIEGTICIYLLKSIECIISLYWWSSVSRIKRKSNIALNLCRKKVQVLETLNQIWVVRNPLGGNFMHFKIQRNHFFSFDMSLKSMLVSNGFPVFLGFRVTGLLQKQGCSINAPFQVVITLCRLHCGRPGFDPWLGRSPGVGKGYPLQYSGLENFMDCSAVVFGHETPQVYKTLGVGNSIRLLLKGLQFQTKPINLSNFGWPKVYNRQWPAFLLRFRVRSQVKVLIRVERVWWRKQRIIEGVKNQYYALSIKFFLIGCLNLPYFITKENLDKLAVHHGTQTSFTLRPLLLFGPHFLSLFVGLILGWEHPLEEEMASPLQYPVKNPMDLGAWQAAVTVHRVAKSWARLGMLAPTTLILNHCILGFDLCVFFIMIHSHTFVYYGVMFIYRKVLRYRALMQQSHEGTHCLASCQLICPEFWIYLLNPGSEYIFYINGLLHTLLSTHFLQSRHRYNDNMKSLLKRLKSYDSKQEKSMLIILNPRSEWRMECW</sequence>
<keyword evidence="1" id="KW-0853">WD repeat</keyword>
<evidence type="ECO:0000259" key="6">
    <source>
        <dbReference type="Pfam" id="PF20425"/>
    </source>
</evidence>
<dbReference type="Gene3D" id="2.60.120.200">
    <property type="match status" value="1"/>
</dbReference>
<feature type="compositionally biased region" description="Polar residues" evidence="2">
    <location>
        <begin position="854"/>
        <end position="869"/>
    </location>
</feature>
<feature type="domain" description="Neurobeachin alpha-solenoid region" evidence="6">
    <location>
        <begin position="6"/>
        <end position="136"/>
    </location>
</feature>
<dbReference type="InterPro" id="IPR016024">
    <property type="entry name" value="ARM-type_fold"/>
</dbReference>
<keyword evidence="4" id="KW-0732">Signal</keyword>
<feature type="transmembrane region" description="Helical" evidence="3">
    <location>
        <begin position="1939"/>
        <end position="1959"/>
    </location>
</feature>
<keyword evidence="3" id="KW-1133">Transmembrane helix</keyword>
<feature type="compositionally biased region" description="Polar residues" evidence="2">
    <location>
        <begin position="1137"/>
        <end position="1154"/>
    </location>
</feature>
<feature type="region of interest" description="Disordered" evidence="2">
    <location>
        <begin position="1415"/>
        <end position="1486"/>
    </location>
</feature>
<evidence type="ECO:0000256" key="2">
    <source>
        <dbReference type="SAM" id="MobiDB-lite"/>
    </source>
</evidence>
<evidence type="ECO:0000256" key="3">
    <source>
        <dbReference type="SAM" id="Phobius"/>
    </source>
</evidence>
<dbReference type="PANTHER" id="PTHR13743">
    <property type="entry name" value="BEIGE/BEACH-RELATED"/>
    <property type="match status" value="1"/>
</dbReference>
<feature type="transmembrane region" description="Helical" evidence="3">
    <location>
        <begin position="2049"/>
        <end position="2076"/>
    </location>
</feature>
<feature type="transmembrane region" description="Helical" evidence="3">
    <location>
        <begin position="1980"/>
        <end position="1999"/>
    </location>
</feature>
<feature type="chain" id="PRO_5024375481" evidence="4">
    <location>
        <begin position="16"/>
        <end position="2181"/>
    </location>
</feature>
<reference evidence="7 8" key="1">
    <citation type="submission" date="2019-06" db="EMBL/GenBank/DDBJ databases">
        <title>Discovery of a novel chromosome fission-fusion reversal in muntjac.</title>
        <authorList>
            <person name="Mudd A.B."/>
            <person name="Bredeson J.V."/>
            <person name="Baum R."/>
            <person name="Hockemeyer D."/>
            <person name="Rokhsar D.S."/>
        </authorList>
    </citation>
    <scope>NUCLEOTIDE SEQUENCE [LARGE SCALE GENOMIC DNA]</scope>
    <source>
        <strain evidence="7">UTSW_UCB_Mm</strain>
        <tissue evidence="7">Fibroblast cell line</tissue>
    </source>
</reference>
<feature type="non-terminal residue" evidence="7">
    <location>
        <position position="1"/>
    </location>
</feature>
<dbReference type="FunFam" id="2.60.120.200:FF:000010">
    <property type="entry name" value="neurobeachin isoform X2"/>
    <property type="match status" value="1"/>
</dbReference>
<feature type="compositionally biased region" description="Polar residues" evidence="2">
    <location>
        <begin position="828"/>
        <end position="846"/>
    </location>
</feature>
<feature type="region of interest" description="Disordered" evidence="2">
    <location>
        <begin position="1118"/>
        <end position="1158"/>
    </location>
</feature>
<feature type="domain" description="DUF4704" evidence="5">
    <location>
        <begin position="381"/>
        <end position="797"/>
    </location>
</feature>
<evidence type="ECO:0000256" key="4">
    <source>
        <dbReference type="SAM" id="SignalP"/>
    </source>
</evidence>
<dbReference type="InterPro" id="IPR050865">
    <property type="entry name" value="BEACH_Domain"/>
</dbReference>
<dbReference type="GO" id="GO:0008104">
    <property type="term" value="P:intracellular protein localization"/>
    <property type="evidence" value="ECO:0007669"/>
    <property type="project" value="TreeGrafter"/>
</dbReference>
<dbReference type="Proteomes" id="UP000326458">
    <property type="component" value="Unassembled WGS sequence"/>
</dbReference>
<feature type="compositionally biased region" description="Basic and acidic residues" evidence="2">
    <location>
        <begin position="1516"/>
        <end position="1526"/>
    </location>
</feature>
<dbReference type="InterPro" id="IPR046852">
    <property type="entry name" value="Neurobeachin_a-sol"/>
</dbReference>
<dbReference type="SUPFAM" id="SSF48371">
    <property type="entry name" value="ARM repeat"/>
    <property type="match status" value="1"/>
</dbReference>
<feature type="compositionally biased region" description="Basic and acidic residues" evidence="2">
    <location>
        <begin position="793"/>
        <end position="805"/>
    </location>
</feature>
<feature type="compositionally biased region" description="Low complexity" evidence="2">
    <location>
        <begin position="1043"/>
        <end position="1062"/>
    </location>
</feature>
<dbReference type="InterPro" id="IPR013320">
    <property type="entry name" value="ConA-like_dom_sf"/>
</dbReference>